<accession>A0A7I8DPH5</accession>
<keyword evidence="3" id="KW-0732">Signal</keyword>
<dbReference type="RefSeq" id="WP_185255997.1">
    <property type="nucleotide sequence ID" value="NZ_AP023368.1"/>
</dbReference>
<keyword evidence="6" id="KW-1185">Reference proteome</keyword>
<evidence type="ECO:0000313" key="6">
    <source>
        <dbReference type="Proteomes" id="UP000515703"/>
    </source>
</evidence>
<dbReference type="Gene3D" id="2.160.20.10">
    <property type="entry name" value="Single-stranded right-handed beta-helix, Pectin lyase-like"/>
    <property type="match status" value="2"/>
</dbReference>
<dbReference type="InterPro" id="IPR010502">
    <property type="entry name" value="Carb-bd_dom_fam9"/>
</dbReference>
<evidence type="ECO:0000256" key="3">
    <source>
        <dbReference type="SAM" id="SignalP"/>
    </source>
</evidence>
<dbReference type="SUPFAM" id="SSF51126">
    <property type="entry name" value="Pectin lyase-like"/>
    <property type="match status" value="2"/>
</dbReference>
<dbReference type="Proteomes" id="UP000515703">
    <property type="component" value="Chromosome"/>
</dbReference>
<feature type="region of interest" description="Disordered" evidence="2">
    <location>
        <begin position="2444"/>
        <end position="2463"/>
    </location>
</feature>
<dbReference type="InterPro" id="IPR011050">
    <property type="entry name" value="Pectin_lyase_fold/virulence"/>
</dbReference>
<dbReference type="GO" id="GO:0004553">
    <property type="term" value="F:hydrolase activity, hydrolyzing O-glycosyl compounds"/>
    <property type="evidence" value="ECO:0007669"/>
    <property type="project" value="InterPro"/>
</dbReference>
<dbReference type="KEGG" id="acht:bsdcttw_33490"/>
<organism evidence="5 6">
    <name type="scientific">Anaerocolumna chitinilytica</name>
    <dbReference type="NCBI Taxonomy" id="1727145"/>
    <lineage>
        <taxon>Bacteria</taxon>
        <taxon>Bacillati</taxon>
        <taxon>Bacillota</taxon>
        <taxon>Clostridia</taxon>
        <taxon>Lachnospirales</taxon>
        <taxon>Lachnospiraceae</taxon>
        <taxon>Anaerocolumna</taxon>
    </lineage>
</organism>
<gene>
    <name evidence="5" type="ORF">bsdcttw_33490</name>
</gene>
<feature type="chain" id="PRO_5029836696" description="SLH domain-containing protein" evidence="3">
    <location>
        <begin position="29"/>
        <end position="2827"/>
    </location>
</feature>
<dbReference type="InterPro" id="IPR001119">
    <property type="entry name" value="SLH_dom"/>
</dbReference>
<evidence type="ECO:0000256" key="2">
    <source>
        <dbReference type="SAM" id="MobiDB-lite"/>
    </source>
</evidence>
<dbReference type="SUPFAM" id="SSF49344">
    <property type="entry name" value="CBD9-like"/>
    <property type="match status" value="1"/>
</dbReference>
<keyword evidence="1" id="KW-0677">Repeat</keyword>
<evidence type="ECO:0000313" key="5">
    <source>
        <dbReference type="EMBL" id="BCK00309.1"/>
    </source>
</evidence>
<dbReference type="EMBL" id="AP023368">
    <property type="protein sequence ID" value="BCK00309.1"/>
    <property type="molecule type" value="Genomic_DNA"/>
</dbReference>
<dbReference type="InterPro" id="IPR012334">
    <property type="entry name" value="Pectin_lyas_fold"/>
</dbReference>
<dbReference type="Pfam" id="PF06452">
    <property type="entry name" value="CBM9_1"/>
    <property type="match status" value="1"/>
</dbReference>
<evidence type="ECO:0000256" key="1">
    <source>
        <dbReference type="ARBA" id="ARBA00022737"/>
    </source>
</evidence>
<name>A0A7I8DPH5_9FIRM</name>
<dbReference type="CDD" id="cd09621">
    <property type="entry name" value="CBM9_like_5"/>
    <property type="match status" value="1"/>
</dbReference>
<reference evidence="5 6" key="2">
    <citation type="submission" date="2020-08" db="EMBL/GenBank/DDBJ databases">
        <authorList>
            <person name="Ueki A."/>
            <person name="Tonouchi A."/>
        </authorList>
    </citation>
    <scope>NUCLEOTIDE SEQUENCE [LARGE SCALE GENOMIC DNA]</scope>
    <source>
        <strain evidence="5 6">CTTW</strain>
    </source>
</reference>
<reference evidence="5 6" key="1">
    <citation type="submission" date="2020-08" db="EMBL/GenBank/DDBJ databases">
        <title>Draft genome sequencing of an Anaerocolumna strain isolated from anoxic soil subjected to BSD treatment.</title>
        <authorList>
            <person name="Uek A."/>
            <person name="Tonouchi A."/>
        </authorList>
    </citation>
    <scope>NUCLEOTIDE SEQUENCE [LARGE SCALE GENOMIC DNA]</scope>
    <source>
        <strain evidence="5 6">CTTW</strain>
    </source>
</reference>
<dbReference type="GO" id="GO:0016052">
    <property type="term" value="P:carbohydrate catabolic process"/>
    <property type="evidence" value="ECO:0007669"/>
    <property type="project" value="InterPro"/>
</dbReference>
<protein>
    <recommendedName>
        <fullName evidence="4">SLH domain-containing protein</fullName>
    </recommendedName>
</protein>
<sequence>MIRKRKRRITAILLMVSMLFSLIDPSMAAGAAEEGIVQLLNVNEGSDGNTATLATAPDGQTAWSLNTGTSKAGGPWDNLFTPSVAPKKDLSSYKDGYFVFEMYIPNENFKKMTGNNWLVIVSDSNPSGDKFNTDSRLQLDLSGVTNAAVGTWATVYVKLSSASTVAGNFNDAWLDQVTRLAMHLQWDTSVPPTGVFIKNPRLQKSILGTPASPSVVPSFDIATKTATANAPATGQSVEFAISEDGTVPASGWAEGIIKGGSYSYTFDQLPLSDTFYVFTRATASLDYPFTGASSRITVTTIGDQALVDAASESLTWDTIKGANTSKDDVKSQLSLLTAIGTTNVSWSSNNQAAINNSGTVDRLFDRENEKQVTLTATVTKGSASATKDIIVMVKAAPAAEDACTAEYFPNSNEGTVTAAPDGNIALKLGAGRIGAGAERIWDTRFISSSGNQDLISYANQYFVFDMYVTHADLLNLSGNNWLAMAVGGNNIDTNSRLNLNVSDIRNAKANEWITVYAQLSTSNSSNNFNPANLDTTEAGRLQMQWASNPQGDIYIKNPRFQSSNVSVRPVPAIASTNGTGIIVSAAAPSNGQAVEFAVNTTGSAPAESDWVTGALKEGIYTALLTKTGTDEYYIFARAAKNVQYPFVGTHTRVKVVYLNDSQSVADAAAKLTWDSIRGMNTLQTEVRTDLNLPTAGANDTVIKWSVAAEAEGIISPATGKVTRDPAEDKDVTLTATISKGTAAPVKVNFNLTIAAKTNEQAAVFIDFNDPATYEKTEKIGSGFGDGGDPLGPYPGLQGNGIGISLVGDSNTQVTENTPAQGGGVKGMKIGNYMYVIVDDSNLKRTNKVELEVTYWRPSATNGISLQYNTIYAGNISGLEAYRSASIPATGSGSNWVTSKTTLSGANFAIGAQNQGAHIRFSTADAIIRSIRITEISPTNEEAVQLASDSLTWDAIKGTNAKQNLVETDLTLAKTGWYRTNINWTSTDDTVIDSDTGKVTRKELNANVTLKAIISKGSVQPAEKTFNIVVRGTGTGTDENAVDTTLSKLTWDSIKGVNASEANGGMSNVTTNLVLPSVGENMTDISWDTSDATLVTATGIIPTSRPDNGGVVKLTATVKRGPLANPVVKTKTFTLTIPDRYDYAKHIRKAIDYKNSKDGAISDFNVLAFGAKTEAMAEAEGLSDFCNREAFQAAIDAAYSDGGGVVYIPAGTYAFRTEIASTISVQNANGNKTYEYKQVLNLRAGVQLRGEWDNPDAADYDGKIDGTILAVYAGKNSPNYDTYVDSDAREAQTGGKKVANVSDRFIAMEQGTGVTNLSVWYPEQDITAKTRVEKRGEDGQKTGEYEIINGIPYPWTFFQREGNSATLDNVTLVNAWGGFISLPSEMHYVLNSNMTALYKGIVVHTCTDIGRIENVNINPKYWADSGLPGAPKPADAKAYTRLNAVGFMMHRSDWEYVSGLHVSGYKMGMWIGREPGGDEAPNAQFYGLKTEDCGTGIYVDNVNNFGLLFSNSQFAGDKAVEVGERFNASIQFNGVQFAGPIVSNARGGVISFEDCTFDKGGSSYALNFLNKGTALVTQSNFIQQNKHVKLAEGFGTFKSVNSGYNLNINTDNLAAHLDSLPLDIDRGGTNTVVQIVNDPGYLFDPIPKDVKTDIDLHPKAATDVVLRLDFPRSLTGNVPTADISARLQDALNYVKENYGGGTVYLPGGRYRLNNPVIIPEGVELRGTWDVQHHTQGGGTAIFTSYTGGSQGKDGASLIQLNANAGIRGLSIAQLNLNVSSTPTEIPFLVQGQGTGVYVINLTIPIGDKGIDLASYKTDRHYVDYLGGTLLRAGIWVGGGAVGGFIRNMQFNPHYALRRPAGQGYPEPSGDLYAYVQGNCSALKFADVEDETIFNNFVYGSVYGIHFLKRDLGNGQYAYPGKITMIGHGSDGCTYALYVEDADEKTKIMAINSELVNTNISTQPDRAYVRMGDAAGTAKIDANSELVLYNSAFWGSPTTAGALVNKGIVRFQQANFTQLPGNNPGIDVYGGKAYVFSSYFQPTKNGQNNNVYAMLRDEGTSIELSNNYYSSSLMTKAPDSNPYGIYGADLMAAPFVFNFNKTDVGYKLEFKYNVVGKKSAPGKMTISSPSKYAGIFSPIAFDALATGQSVTVDLPKYVAGLITFEIRLDNGMAYTYTTKIDEAYAEKVSSNDGNNPAKNSSTPAFVMDTKDYVTMGTVDGPQDLSAEARYAWDDQNLYAYITVSDDVHNNSQTGGDIWKEDCLQFGVDLTNPATNSNTRNELGFALNNAGKTVVYAWARPTGNSAPTAPITDIKAKITRDEKAKTTTYDLTIPFNTVMKEPSAAIGKGRIGVSIMLNESDSPAESDGGRSTFEVESGQLKNSTLFTNLYLMKKGEYSEIIETAARAAVKKALETKTSADIAVARNYVSIMTEGQAKNELAALLGPVDSTPPTTPPTTPTTTPIPAPIPVITYNEDLSTVSTEVTATGETARVDAATIAALCSNAVQKKAKVIELNVNAPDGVKEVKVEFNRDAFKQLASSSKAGVKIDAKIASVAFDDKAVDSISSAATSGDIIVAVKEVDKSTLTAAARSKIGNHPVYNFTVTAGNKIISAFGSGKAECRIPYTLKSGENKNSIVVYYIDNSGKLITVNGKYDEATGTVKFTVKHFSNYAIAYNKVNINDIDSNNSYYNAAEYLSARGVMNVTNGKFSPGKKLSKADFVMVVMKAYGIIPDTKITNNFSDAGNKYYSSYLATARRLGFIKGSSNNTFQPEAVITKKEMLVIINRVLKYQGEAAIGNPEILSAHGKKLNDKSSITRGDAAKLLYGLLTK</sequence>
<dbReference type="Pfam" id="PF20578">
    <property type="entry name" value="aBig_2"/>
    <property type="match status" value="4"/>
</dbReference>
<dbReference type="Pfam" id="PF00395">
    <property type="entry name" value="SLH"/>
    <property type="match status" value="2"/>
</dbReference>
<feature type="domain" description="SLH" evidence="4">
    <location>
        <begin position="2732"/>
        <end position="2795"/>
    </location>
</feature>
<feature type="signal peptide" evidence="3">
    <location>
        <begin position="1"/>
        <end position="28"/>
    </location>
</feature>
<evidence type="ECO:0000259" key="4">
    <source>
        <dbReference type="PROSITE" id="PS51272"/>
    </source>
</evidence>
<dbReference type="InterPro" id="IPR046780">
    <property type="entry name" value="aBig_2"/>
</dbReference>
<feature type="compositionally biased region" description="Pro residues" evidence="2">
    <location>
        <begin position="2449"/>
        <end position="2463"/>
    </location>
</feature>
<proteinExistence type="predicted"/>
<dbReference type="GO" id="GO:0030246">
    <property type="term" value="F:carbohydrate binding"/>
    <property type="evidence" value="ECO:0007669"/>
    <property type="project" value="InterPro"/>
</dbReference>
<dbReference type="PROSITE" id="PS51272">
    <property type="entry name" value="SLH"/>
    <property type="match status" value="1"/>
</dbReference>
<dbReference type="Gene3D" id="2.60.40.1190">
    <property type="match status" value="1"/>
</dbReference>